<dbReference type="AlphaFoldDB" id="A0A2T9YPJ0"/>
<evidence type="ECO:0000313" key="4">
    <source>
        <dbReference type="Proteomes" id="UP000245699"/>
    </source>
</evidence>
<proteinExistence type="predicted"/>
<feature type="coiled-coil region" evidence="1">
    <location>
        <begin position="376"/>
        <end position="403"/>
    </location>
</feature>
<dbReference type="Proteomes" id="UP000245699">
    <property type="component" value="Unassembled WGS sequence"/>
</dbReference>
<reference evidence="3 4" key="1">
    <citation type="journal article" date="2018" name="MBio">
        <title>Comparative Genomics Reveals the Core Gene Toolbox for the Fungus-Insect Symbiosis.</title>
        <authorList>
            <person name="Wang Y."/>
            <person name="Stata M."/>
            <person name="Wang W."/>
            <person name="Stajich J.E."/>
            <person name="White M.M."/>
            <person name="Moncalvo J.M."/>
        </authorList>
    </citation>
    <scope>NUCLEOTIDE SEQUENCE [LARGE SCALE GENOMIC DNA]</scope>
    <source>
        <strain evidence="3 4">AUS-77-4</strain>
    </source>
</reference>
<evidence type="ECO:0000256" key="1">
    <source>
        <dbReference type="SAM" id="Coils"/>
    </source>
</evidence>
<protein>
    <submittedName>
        <fullName evidence="3">Uncharacterized protein</fullName>
    </submittedName>
</protein>
<name>A0A2T9YPJ0_9FUNG</name>
<keyword evidence="1" id="KW-0175">Coiled coil</keyword>
<sequence length="685" mass="76926">MGPRKGPPKWYWEVEPAKTIYERFKKDRHKLECWNPNCKSVGRFCKDSNGKGQGTYGCIKCSVCEKKIRASKFFIKSMKGSKDDPILKLEARSVHFKEPEDPTTSRPAIPHVLPSSPGAWPSDDESDSDYVDDEHTASGEDFESDTDSEGSEDSGDRYLRSDQEILVSDTEMLDISTDLLPPKTSAIPPKTTATPTKIEYAHPSMGAAKFFELSDEFKKECPEAVAKNPIPEHSEEDIPADHPENNQIQVESSDEEFSTSRFATLSETEEVISVLTRSHAEEEPAKKIFRFDAPKSSKRRAQDSPCSDEVVTKSFLEKQMASFLTSIKGLVNSSVKNTTRFPSRIPKKPAQTTSLGFFKPSDPVQMPPKNSESADILALKKENELLKSQITSLIAKIDQLLQTTSKENAAQNSRETRRNQISSSYIGNKTIRDIRIPRIEAISQNRQAITLPSNTDFPALNSDQPLTKKRKPTFAEIAKSQVKTGSEADISKYEEALRRIAGIKPLGTGTKAEDNHKVARIYIQGISRQPIRDVKSSMFLMKFRLSKIWNLDFIGKSTAEFTVSADYAAAFVSRTKSFPFLTVLPKVDPSKPFSVDAPLEIRNNIRAAFHRRIIRSLENTKNPLFQAYLKDLAIESRIPIDLTKIPDLTEEIEVADNIEVSKILTENNTEITKNSDEIELNMDFD</sequence>
<dbReference type="EMBL" id="MBFT01000271">
    <property type="protein sequence ID" value="PVU94174.1"/>
    <property type="molecule type" value="Genomic_DNA"/>
</dbReference>
<organism evidence="3 4">
    <name type="scientific">Furculomyces boomerangus</name>
    <dbReference type="NCBI Taxonomy" id="61424"/>
    <lineage>
        <taxon>Eukaryota</taxon>
        <taxon>Fungi</taxon>
        <taxon>Fungi incertae sedis</taxon>
        <taxon>Zoopagomycota</taxon>
        <taxon>Kickxellomycotina</taxon>
        <taxon>Harpellomycetes</taxon>
        <taxon>Harpellales</taxon>
        <taxon>Harpellaceae</taxon>
        <taxon>Furculomyces</taxon>
    </lineage>
</organism>
<evidence type="ECO:0000313" key="3">
    <source>
        <dbReference type="EMBL" id="PVU94174.1"/>
    </source>
</evidence>
<keyword evidence="4" id="KW-1185">Reference proteome</keyword>
<feature type="region of interest" description="Disordered" evidence="2">
    <location>
        <begin position="341"/>
        <end position="370"/>
    </location>
</feature>
<dbReference type="OrthoDB" id="5575405at2759"/>
<dbReference type="STRING" id="61424.A0A2T9YPJ0"/>
<evidence type="ECO:0000256" key="2">
    <source>
        <dbReference type="SAM" id="MobiDB-lite"/>
    </source>
</evidence>
<feature type="region of interest" description="Disordered" evidence="2">
    <location>
        <begin position="96"/>
        <end position="159"/>
    </location>
</feature>
<feature type="compositionally biased region" description="Acidic residues" evidence="2">
    <location>
        <begin position="122"/>
        <end position="132"/>
    </location>
</feature>
<feature type="compositionally biased region" description="Acidic residues" evidence="2">
    <location>
        <begin position="140"/>
        <end position="153"/>
    </location>
</feature>
<gene>
    <name evidence="3" type="ORF">BB559_003073</name>
</gene>
<comment type="caution">
    <text evidence="3">The sequence shown here is derived from an EMBL/GenBank/DDBJ whole genome shotgun (WGS) entry which is preliminary data.</text>
</comment>
<accession>A0A2T9YPJ0</accession>